<name>A0A1A8Q3N8_9TELE</name>
<organism evidence="1">
    <name type="scientific">Nothobranchius rachovii</name>
    <name type="common">bluefin notho</name>
    <dbReference type="NCBI Taxonomy" id="451742"/>
    <lineage>
        <taxon>Eukaryota</taxon>
        <taxon>Metazoa</taxon>
        <taxon>Chordata</taxon>
        <taxon>Craniata</taxon>
        <taxon>Vertebrata</taxon>
        <taxon>Euteleostomi</taxon>
        <taxon>Actinopterygii</taxon>
        <taxon>Neopterygii</taxon>
        <taxon>Teleostei</taxon>
        <taxon>Neoteleostei</taxon>
        <taxon>Acanthomorphata</taxon>
        <taxon>Ovalentaria</taxon>
        <taxon>Atherinomorphae</taxon>
        <taxon>Cyprinodontiformes</taxon>
        <taxon>Nothobranchiidae</taxon>
        <taxon>Nothobranchius</taxon>
    </lineage>
</organism>
<reference evidence="1" key="1">
    <citation type="submission" date="2016-05" db="EMBL/GenBank/DDBJ databases">
        <authorList>
            <person name="Lavstsen T."/>
            <person name="Jespersen J.S."/>
        </authorList>
    </citation>
    <scope>NUCLEOTIDE SEQUENCE</scope>
    <source>
        <tissue evidence="1">Brain</tissue>
    </source>
</reference>
<sequence length="61" mass="6800">PAKHSFTLTPPNGSKTMSKLMCLLFGFQILICIVEKHSATFHHAIAFPSISREPNSIQVYL</sequence>
<accession>A0A1A8Q3N8</accession>
<gene>
    <name evidence="1" type="primary">Nfu_g_1_014001</name>
</gene>
<feature type="non-terminal residue" evidence="1">
    <location>
        <position position="1"/>
    </location>
</feature>
<protein>
    <submittedName>
        <fullName evidence="1">Uncharacterized protein</fullName>
    </submittedName>
</protein>
<evidence type="ECO:0000313" key="1">
    <source>
        <dbReference type="EMBL" id="SBR88073.1"/>
    </source>
</evidence>
<dbReference type="AlphaFoldDB" id="A0A1A8Q3N8"/>
<proteinExistence type="predicted"/>
<dbReference type="EMBL" id="HAEI01004277">
    <property type="protein sequence ID" value="SBR88073.1"/>
    <property type="molecule type" value="Transcribed_RNA"/>
</dbReference>
<reference evidence="1" key="2">
    <citation type="submission" date="2016-06" db="EMBL/GenBank/DDBJ databases">
        <title>The genome of a short-lived fish provides insights into sex chromosome evolution and the genetic control of aging.</title>
        <authorList>
            <person name="Reichwald K."/>
            <person name="Felder M."/>
            <person name="Petzold A."/>
            <person name="Koch P."/>
            <person name="Groth M."/>
            <person name="Platzer M."/>
        </authorList>
    </citation>
    <scope>NUCLEOTIDE SEQUENCE</scope>
    <source>
        <tissue evidence="1">Brain</tissue>
    </source>
</reference>
<feature type="non-terminal residue" evidence="1">
    <location>
        <position position="61"/>
    </location>
</feature>